<feature type="transmembrane region" description="Helical" evidence="8">
    <location>
        <begin position="226"/>
        <end position="245"/>
    </location>
</feature>
<feature type="transmembrane region" description="Helical" evidence="8">
    <location>
        <begin position="57"/>
        <end position="77"/>
    </location>
</feature>
<feature type="transmembrane region" description="Helical" evidence="8">
    <location>
        <begin position="124"/>
        <end position="147"/>
    </location>
</feature>
<dbReference type="GO" id="GO:0000319">
    <property type="term" value="F:sulfite transmembrane transporter activity"/>
    <property type="evidence" value="ECO:0007669"/>
    <property type="project" value="TreeGrafter"/>
</dbReference>
<evidence type="ECO:0000256" key="4">
    <source>
        <dbReference type="ARBA" id="ARBA00022475"/>
    </source>
</evidence>
<reference evidence="9 10" key="2">
    <citation type="submission" date="2019-09" db="EMBL/GenBank/DDBJ databases">
        <authorList>
            <person name="Jin C."/>
        </authorList>
    </citation>
    <scope>NUCLEOTIDE SEQUENCE [LARGE SCALE GENOMIC DNA]</scope>
    <source>
        <strain evidence="9 10">BN140078</strain>
    </source>
</reference>
<reference evidence="9 10" key="1">
    <citation type="submission" date="2019-09" db="EMBL/GenBank/DDBJ databases">
        <title>Chitinophaga ginsengihumi sp. nov., isolated from soil of ginseng rhizosphere.</title>
        <authorList>
            <person name="Lee J."/>
        </authorList>
    </citation>
    <scope>NUCLEOTIDE SEQUENCE [LARGE SCALE GENOMIC DNA]</scope>
    <source>
        <strain evidence="9 10">BN140078</strain>
    </source>
</reference>
<dbReference type="InterPro" id="IPR051629">
    <property type="entry name" value="Sulfite_efflux_TDT"/>
</dbReference>
<name>A0A5B2VML1_9BACT</name>
<sequence>MCNKPQRSMQTLHQMPVPGQPVNITTLENFFPGYFALVMATGIVSIGLQLWGYHVPAISLLAANVCFFIILLLILFLRIYRYPQIVWSDLHHPARGVTFLTLVAGTNILGSQLVIILNRADWALYVWITGFVLWALLLYTFFLFNILKEPKPVFEQSISGAWLLIVVSTESVAVLGALIAVHSSYIAFIALCTYMIGGMLYLVLIGLIFYRWLFISMKAELLTPPYWINMGAVAITALAGSRLVMFGRSHPGLEHWTYFVETFTLFFWAFASWWVPLLFLLFFYRHFIARVPLQYDPQYWSMVFPLGMYGVCTFNYAKITGFAFLLPVSHLFVFIGAVTWIIVGIGLIIELVKRVKVNNSAQQVFRNNV</sequence>
<feature type="transmembrane region" description="Helical" evidence="8">
    <location>
        <begin position="265"/>
        <end position="287"/>
    </location>
</feature>
<feature type="transmembrane region" description="Helical" evidence="8">
    <location>
        <begin position="331"/>
        <end position="352"/>
    </location>
</feature>
<proteinExistence type="inferred from homology"/>
<feature type="transmembrane region" description="Helical" evidence="8">
    <location>
        <begin position="97"/>
        <end position="118"/>
    </location>
</feature>
<feature type="transmembrane region" description="Helical" evidence="8">
    <location>
        <begin position="299"/>
        <end position="319"/>
    </location>
</feature>
<dbReference type="Proteomes" id="UP000324611">
    <property type="component" value="Unassembled WGS sequence"/>
</dbReference>
<feature type="transmembrane region" description="Helical" evidence="8">
    <location>
        <begin position="30"/>
        <end position="51"/>
    </location>
</feature>
<evidence type="ECO:0000313" key="10">
    <source>
        <dbReference type="Proteomes" id="UP000324611"/>
    </source>
</evidence>
<comment type="subcellular location">
    <subcellularLocation>
        <location evidence="1">Cell membrane</location>
        <topology evidence="1">Multi-pass membrane protein</topology>
    </subcellularLocation>
</comment>
<dbReference type="EMBL" id="VUOC01000004">
    <property type="protein sequence ID" value="KAA2239928.1"/>
    <property type="molecule type" value="Genomic_DNA"/>
</dbReference>
<keyword evidence="6 8" id="KW-1133">Transmembrane helix</keyword>
<comment type="similarity">
    <text evidence="2">Belongs to the tellurite-resistance/dicarboxylate transporter (TDT) family.</text>
</comment>
<protein>
    <submittedName>
        <fullName evidence="9">C4-dicarboxylate ABC transporter</fullName>
    </submittedName>
</protein>
<dbReference type="PANTHER" id="PTHR31686">
    <property type="match status" value="1"/>
</dbReference>
<evidence type="ECO:0000256" key="6">
    <source>
        <dbReference type="ARBA" id="ARBA00022989"/>
    </source>
</evidence>
<dbReference type="InterPro" id="IPR038665">
    <property type="entry name" value="Voltage-dep_anion_channel_sf"/>
</dbReference>
<keyword evidence="5 8" id="KW-0812">Transmembrane</keyword>
<keyword evidence="10" id="KW-1185">Reference proteome</keyword>
<evidence type="ECO:0000256" key="2">
    <source>
        <dbReference type="ARBA" id="ARBA00008566"/>
    </source>
</evidence>
<gene>
    <name evidence="9" type="ORF">F0L74_27470</name>
</gene>
<dbReference type="PANTHER" id="PTHR31686:SF1">
    <property type="entry name" value="SULFITE EFFLUX PUMP SSU1"/>
    <property type="match status" value="1"/>
</dbReference>
<feature type="transmembrane region" description="Helical" evidence="8">
    <location>
        <begin position="185"/>
        <end position="214"/>
    </location>
</feature>
<evidence type="ECO:0000256" key="3">
    <source>
        <dbReference type="ARBA" id="ARBA00022448"/>
    </source>
</evidence>
<dbReference type="InterPro" id="IPR004695">
    <property type="entry name" value="SLAC1/Mae1/Ssu1/TehA"/>
</dbReference>
<dbReference type="GO" id="GO:0005886">
    <property type="term" value="C:plasma membrane"/>
    <property type="evidence" value="ECO:0007669"/>
    <property type="project" value="UniProtKB-SubCell"/>
</dbReference>
<evidence type="ECO:0000256" key="5">
    <source>
        <dbReference type="ARBA" id="ARBA00022692"/>
    </source>
</evidence>
<evidence type="ECO:0000313" key="9">
    <source>
        <dbReference type="EMBL" id="KAA2239928.1"/>
    </source>
</evidence>
<evidence type="ECO:0000256" key="1">
    <source>
        <dbReference type="ARBA" id="ARBA00004651"/>
    </source>
</evidence>
<organism evidence="9 10">
    <name type="scientific">Chitinophaga agrisoli</name>
    <dbReference type="NCBI Taxonomy" id="2607653"/>
    <lineage>
        <taxon>Bacteria</taxon>
        <taxon>Pseudomonadati</taxon>
        <taxon>Bacteroidota</taxon>
        <taxon>Chitinophagia</taxon>
        <taxon>Chitinophagales</taxon>
        <taxon>Chitinophagaceae</taxon>
        <taxon>Chitinophaga</taxon>
    </lineage>
</organism>
<dbReference type="AlphaFoldDB" id="A0A5B2VML1"/>
<keyword evidence="4" id="KW-1003">Cell membrane</keyword>
<dbReference type="Pfam" id="PF03595">
    <property type="entry name" value="SLAC1"/>
    <property type="match status" value="1"/>
</dbReference>
<keyword evidence="7 8" id="KW-0472">Membrane</keyword>
<comment type="caution">
    <text evidence="9">The sequence shown here is derived from an EMBL/GenBank/DDBJ whole genome shotgun (WGS) entry which is preliminary data.</text>
</comment>
<evidence type="ECO:0000256" key="7">
    <source>
        <dbReference type="ARBA" id="ARBA00023136"/>
    </source>
</evidence>
<accession>A0A5B2VML1</accession>
<dbReference type="Gene3D" id="1.50.10.150">
    <property type="entry name" value="Voltage-dependent anion channel"/>
    <property type="match status" value="1"/>
</dbReference>
<feature type="transmembrane region" description="Helical" evidence="8">
    <location>
        <begin position="159"/>
        <end position="179"/>
    </location>
</feature>
<evidence type="ECO:0000256" key="8">
    <source>
        <dbReference type="SAM" id="Phobius"/>
    </source>
</evidence>
<keyword evidence="3" id="KW-0813">Transport</keyword>
<dbReference type="CDD" id="cd09319">
    <property type="entry name" value="TDT_like_1"/>
    <property type="match status" value="1"/>
</dbReference>